<organism evidence="3 4">
    <name type="scientific">Oryzihumus leptocrescens</name>
    <dbReference type="NCBI Taxonomy" id="297536"/>
    <lineage>
        <taxon>Bacteria</taxon>
        <taxon>Bacillati</taxon>
        <taxon>Actinomycetota</taxon>
        <taxon>Actinomycetes</taxon>
        <taxon>Micrococcales</taxon>
        <taxon>Intrasporangiaceae</taxon>
        <taxon>Oryzihumus</taxon>
    </lineage>
</organism>
<sequence>MDWFLKADDASAVGELRREVVAYLRRHGEPGSEVEDAELALSEVVGNAVRHAGGPVWVSLSWAQPQPVLTVRDLGPGFDPARLAQPVTLAPRAGSATLAEAGLGLFLVSQVTPSLAAEVRRAGGMTVSVTLPVNRAPAVSHDPPLRTFGALPELDEALPGGGFGKESFLRALVVQLARTVETQQGPDAAAAAVAQVGADIGGQMEEEFRAAEAIVGRLTPEQMADCYVRLKHAIDGGFYVIEATEHRIVLGNTRCPFGDVVQRAPSLCRMTSSVFGGIAARNSDHGVAVLLEERIAVGDPGCRVVVDLAPAPEGGRPLAHEYAAAADATLFPG</sequence>
<keyword evidence="1" id="KW-0418">Kinase</keyword>
<keyword evidence="1" id="KW-0808">Transferase</keyword>
<dbReference type="Proteomes" id="UP000319514">
    <property type="component" value="Unassembled WGS sequence"/>
</dbReference>
<dbReference type="AlphaFoldDB" id="A0A542ZGV6"/>
<protein>
    <submittedName>
        <fullName evidence="3">Anti-sigma regulatory factor (Ser/Thr protein kinase)</fullName>
    </submittedName>
</protein>
<dbReference type="SMART" id="SM00387">
    <property type="entry name" value="HATPase_c"/>
    <property type="match status" value="1"/>
</dbReference>
<accession>A0A542ZGV6</accession>
<gene>
    <name evidence="3" type="ORF">FB474_0974</name>
</gene>
<feature type="domain" description="Histidine kinase/HSP90-like ATPase" evidence="2">
    <location>
        <begin position="32"/>
        <end position="135"/>
    </location>
</feature>
<dbReference type="PANTHER" id="PTHR35526">
    <property type="entry name" value="ANTI-SIGMA-F FACTOR RSBW-RELATED"/>
    <property type="match status" value="1"/>
</dbReference>
<dbReference type="CDD" id="cd16936">
    <property type="entry name" value="HATPase_RsbW-like"/>
    <property type="match status" value="1"/>
</dbReference>
<dbReference type="Pfam" id="PF13581">
    <property type="entry name" value="HATPase_c_2"/>
    <property type="match status" value="1"/>
</dbReference>
<proteinExistence type="predicted"/>
<dbReference type="RefSeq" id="WP_141787611.1">
    <property type="nucleotide sequence ID" value="NZ_BAAAKX010000004.1"/>
</dbReference>
<comment type="caution">
    <text evidence="3">The sequence shown here is derived from an EMBL/GenBank/DDBJ whole genome shotgun (WGS) entry which is preliminary data.</text>
</comment>
<dbReference type="SUPFAM" id="SSF55874">
    <property type="entry name" value="ATPase domain of HSP90 chaperone/DNA topoisomerase II/histidine kinase"/>
    <property type="match status" value="1"/>
</dbReference>
<dbReference type="InterPro" id="IPR041359">
    <property type="entry name" value="MetOD1"/>
</dbReference>
<evidence type="ECO:0000313" key="4">
    <source>
        <dbReference type="Proteomes" id="UP000319514"/>
    </source>
</evidence>
<dbReference type="Gene3D" id="3.30.565.10">
    <property type="entry name" value="Histidine kinase-like ATPase, C-terminal domain"/>
    <property type="match status" value="1"/>
</dbReference>
<reference evidence="3 4" key="1">
    <citation type="submission" date="2019-06" db="EMBL/GenBank/DDBJ databases">
        <title>Sequencing the genomes of 1000 actinobacteria strains.</title>
        <authorList>
            <person name="Klenk H.-P."/>
        </authorList>
    </citation>
    <scope>NUCLEOTIDE SEQUENCE [LARGE SCALE GENOMIC DNA]</scope>
    <source>
        <strain evidence="3 4">DSM 18082</strain>
    </source>
</reference>
<dbReference type="EMBL" id="VFOQ01000001">
    <property type="protein sequence ID" value="TQL59612.1"/>
    <property type="molecule type" value="Genomic_DNA"/>
</dbReference>
<name>A0A542ZGV6_9MICO</name>
<dbReference type="InterPro" id="IPR050267">
    <property type="entry name" value="Anti-sigma-factor_SerPK"/>
</dbReference>
<keyword evidence="1" id="KW-0723">Serine/threonine-protein kinase</keyword>
<dbReference type="GO" id="GO:0004674">
    <property type="term" value="F:protein serine/threonine kinase activity"/>
    <property type="evidence" value="ECO:0007669"/>
    <property type="project" value="UniProtKB-KW"/>
</dbReference>
<dbReference type="OrthoDB" id="4350801at2"/>
<evidence type="ECO:0000256" key="1">
    <source>
        <dbReference type="ARBA" id="ARBA00022527"/>
    </source>
</evidence>
<dbReference type="InterPro" id="IPR003594">
    <property type="entry name" value="HATPase_dom"/>
</dbReference>
<dbReference type="PANTHER" id="PTHR35526:SF3">
    <property type="entry name" value="ANTI-SIGMA-F FACTOR RSBW"/>
    <property type="match status" value="1"/>
</dbReference>
<dbReference type="Pfam" id="PF18546">
    <property type="entry name" value="MetOD1"/>
    <property type="match status" value="1"/>
</dbReference>
<keyword evidence="4" id="KW-1185">Reference proteome</keyword>
<dbReference type="InterPro" id="IPR036890">
    <property type="entry name" value="HATPase_C_sf"/>
</dbReference>
<evidence type="ECO:0000313" key="3">
    <source>
        <dbReference type="EMBL" id="TQL59612.1"/>
    </source>
</evidence>
<evidence type="ECO:0000259" key="2">
    <source>
        <dbReference type="SMART" id="SM00387"/>
    </source>
</evidence>